<dbReference type="AlphaFoldDB" id="A0A0N4V119"/>
<dbReference type="Proteomes" id="UP000274131">
    <property type="component" value="Unassembled WGS sequence"/>
</dbReference>
<evidence type="ECO:0000313" key="4">
    <source>
        <dbReference type="Proteomes" id="UP000274131"/>
    </source>
</evidence>
<keyword evidence="4" id="KW-1185">Reference proteome</keyword>
<accession>A0A0N4V119</accession>
<reference evidence="3 4" key="2">
    <citation type="submission" date="2018-10" db="EMBL/GenBank/DDBJ databases">
        <authorList>
            <consortium name="Pathogen Informatics"/>
        </authorList>
    </citation>
    <scope>NUCLEOTIDE SEQUENCE [LARGE SCALE GENOMIC DNA]</scope>
</reference>
<reference evidence="5" key="1">
    <citation type="submission" date="2017-02" db="UniProtKB">
        <authorList>
            <consortium name="WormBaseParasite"/>
        </authorList>
    </citation>
    <scope>IDENTIFICATION</scope>
</reference>
<keyword evidence="2" id="KW-1133">Transmembrane helix</keyword>
<organism evidence="5">
    <name type="scientific">Enterobius vermicularis</name>
    <name type="common">Human pinworm</name>
    <dbReference type="NCBI Taxonomy" id="51028"/>
    <lineage>
        <taxon>Eukaryota</taxon>
        <taxon>Metazoa</taxon>
        <taxon>Ecdysozoa</taxon>
        <taxon>Nematoda</taxon>
        <taxon>Chromadorea</taxon>
        <taxon>Rhabditida</taxon>
        <taxon>Spirurina</taxon>
        <taxon>Oxyuridomorpha</taxon>
        <taxon>Oxyuroidea</taxon>
        <taxon>Oxyuridae</taxon>
        <taxon>Enterobius</taxon>
    </lineage>
</organism>
<evidence type="ECO:0000313" key="5">
    <source>
        <dbReference type="WBParaSite" id="EVEC_0000363201-mRNA-1"/>
    </source>
</evidence>
<feature type="region of interest" description="Disordered" evidence="1">
    <location>
        <begin position="1"/>
        <end position="30"/>
    </location>
</feature>
<keyword evidence="2" id="KW-0472">Membrane</keyword>
<evidence type="ECO:0000256" key="2">
    <source>
        <dbReference type="SAM" id="Phobius"/>
    </source>
</evidence>
<keyword evidence="2" id="KW-0812">Transmembrane</keyword>
<proteinExistence type="predicted"/>
<name>A0A0N4V119_ENTVE</name>
<dbReference type="WBParaSite" id="EVEC_0000363201-mRNA-1">
    <property type="protein sequence ID" value="EVEC_0000363201-mRNA-1"/>
    <property type="gene ID" value="EVEC_0000363201"/>
</dbReference>
<protein>
    <submittedName>
        <fullName evidence="5">ORF59</fullName>
    </submittedName>
</protein>
<feature type="transmembrane region" description="Helical" evidence="2">
    <location>
        <begin position="105"/>
        <end position="127"/>
    </location>
</feature>
<evidence type="ECO:0000256" key="1">
    <source>
        <dbReference type="SAM" id="MobiDB-lite"/>
    </source>
</evidence>
<sequence>MKTETEQDGCCTSVLKNTGHETPDPKITQLPFNAPSTEMYGIYKDDGCMPTATSAYTAPAFTPICYGDSPPPLPHASRTYKFPPEATTAQNSLTEFASTLETLDYIIISLIIVMSILCSVILVYIYAT</sequence>
<evidence type="ECO:0000313" key="3">
    <source>
        <dbReference type="EMBL" id="VDD88197.1"/>
    </source>
</evidence>
<gene>
    <name evidence="3" type="ORF">EVEC_LOCUS3340</name>
</gene>
<dbReference type="EMBL" id="UXUI01007570">
    <property type="protein sequence ID" value="VDD88197.1"/>
    <property type="molecule type" value="Genomic_DNA"/>
</dbReference>